<evidence type="ECO:0000313" key="3">
    <source>
        <dbReference type="Proteomes" id="UP001642405"/>
    </source>
</evidence>
<name>A0ABP0CCG2_9PEZI</name>
<dbReference type="NCBIfam" id="TIGR00126">
    <property type="entry name" value="deoC"/>
    <property type="match status" value="1"/>
</dbReference>
<accession>A0ABP0CCG2</accession>
<keyword evidence="3" id="KW-1185">Reference proteome</keyword>
<dbReference type="InterPro" id="IPR002915">
    <property type="entry name" value="DeoC/FbaB/LacD_aldolase"/>
</dbReference>
<keyword evidence="1" id="KW-0963">Cytoplasm</keyword>
<gene>
    <name evidence="2" type="ORF">SCUCBS95973_007011</name>
</gene>
<organism evidence="2 3">
    <name type="scientific">Sporothrix curviconia</name>
    <dbReference type="NCBI Taxonomy" id="1260050"/>
    <lineage>
        <taxon>Eukaryota</taxon>
        <taxon>Fungi</taxon>
        <taxon>Dikarya</taxon>
        <taxon>Ascomycota</taxon>
        <taxon>Pezizomycotina</taxon>
        <taxon>Sordariomycetes</taxon>
        <taxon>Sordariomycetidae</taxon>
        <taxon>Ophiostomatales</taxon>
        <taxon>Ophiostomataceae</taxon>
        <taxon>Sporothrix</taxon>
    </lineage>
</organism>
<dbReference type="InterPro" id="IPR013785">
    <property type="entry name" value="Aldolase_TIM"/>
</dbReference>
<sequence length="250" mass="26843">MGNLEANGTGSAPAISVTLTQLAKMIDHSLLHPTMTDAEILKGLQIAKQYNVATACIKPYVISLVRKELAGSDVRICPVIGFPHGNSTTATKVAEAEEAATLAGNENGVVEIDMVVNVGKVLGGDWDYVIFENDYLAEEHIVRLCQICSDLDVAFVKTSTGYGFVKQADGKLYNYRGATVAHLKLMRQHSKPSVQIKAAGGVRTLDDLLHVMSLGVTRIGATATAAMLDEARQRGITETPTLVTFKPMQE</sequence>
<dbReference type="PIRSF" id="PIRSF001357">
    <property type="entry name" value="DeoC"/>
    <property type="match status" value="1"/>
</dbReference>
<evidence type="ECO:0008006" key="4">
    <source>
        <dbReference type="Google" id="ProtNLM"/>
    </source>
</evidence>
<dbReference type="InterPro" id="IPR011343">
    <property type="entry name" value="DeoC"/>
</dbReference>
<dbReference type="Gene3D" id="3.20.20.70">
    <property type="entry name" value="Aldolase class I"/>
    <property type="match status" value="2"/>
</dbReference>
<evidence type="ECO:0000313" key="2">
    <source>
        <dbReference type="EMBL" id="CAK7228830.1"/>
    </source>
</evidence>
<reference evidence="2 3" key="1">
    <citation type="submission" date="2024-01" db="EMBL/GenBank/DDBJ databases">
        <authorList>
            <person name="Allen C."/>
            <person name="Tagirdzhanova G."/>
        </authorList>
    </citation>
    <scope>NUCLEOTIDE SEQUENCE [LARGE SCALE GENOMIC DNA]</scope>
</reference>
<dbReference type="PANTHER" id="PTHR10889:SF1">
    <property type="entry name" value="DEOXYRIBOSE-PHOSPHATE ALDOLASE"/>
    <property type="match status" value="1"/>
</dbReference>
<dbReference type="SUPFAM" id="SSF51569">
    <property type="entry name" value="Aldolase"/>
    <property type="match status" value="1"/>
</dbReference>
<evidence type="ECO:0000256" key="1">
    <source>
        <dbReference type="ARBA" id="ARBA00022490"/>
    </source>
</evidence>
<protein>
    <recommendedName>
        <fullName evidence="4">Phosphodeoxyriboaldolase</fullName>
    </recommendedName>
</protein>
<dbReference type="Proteomes" id="UP001642405">
    <property type="component" value="Unassembled WGS sequence"/>
</dbReference>
<dbReference type="CDD" id="cd00959">
    <property type="entry name" value="DeoC"/>
    <property type="match status" value="1"/>
</dbReference>
<dbReference type="EMBL" id="CAWUHB010000046">
    <property type="protein sequence ID" value="CAK7228830.1"/>
    <property type="molecule type" value="Genomic_DNA"/>
</dbReference>
<comment type="caution">
    <text evidence="2">The sequence shown here is derived from an EMBL/GenBank/DDBJ whole genome shotgun (WGS) entry which is preliminary data.</text>
</comment>
<proteinExistence type="predicted"/>
<dbReference type="SMART" id="SM01133">
    <property type="entry name" value="DeoC"/>
    <property type="match status" value="1"/>
</dbReference>
<dbReference type="PANTHER" id="PTHR10889">
    <property type="entry name" value="DEOXYRIBOSE-PHOSPHATE ALDOLASE"/>
    <property type="match status" value="1"/>
</dbReference>